<sequence length="542" mass="59327">MASVYAAFLQAPNASHLANDASINYITTTTSISEPAAIVKHITAQQKQVTKKEERILSTIEGHEDLLLETETTLQFNNGGGAFLPNMDENLLDEKLVTFPLLHVVQFDATRKIKQIRLYWDQSTLLKQVEAIGKTGRNWPIRDGKAQIEAINKSVKATGGETTGVKSLAARGPNDVVIREHKKSDSVSATRGQSTSLNLFAARDPNEQVGSDYQGPKLAPRASAKPAPRNYNELFANGESPPDDPTSNVRSPSPSKKDGTILKAGAGKHYTGNRLFDDNEPSGARSPERKKVFNQKYDHFAFGDGEDAPSGRPMSNNKSKGAATFSFEDFSTPPKHQIKERRDDQVHWGQEEDQPSPPKRPIVHAARKDADAHFNMTDERSPAAARPPTSKQGMMLYDDPVFGEDTTSQKGSRSNTTSTDNSRRGNDFSAHYQMTDTQSPAQKENAAPSDSMEQHWAFSDSKQEKKIYKTAGDGMGGRSGGHDWMTGEGDQKIYKTAGDGMGGRATTGRSWGIGDESDVEEDTDKRYRGRGRGPQAQAGARQ</sequence>
<dbReference type="AlphaFoldDB" id="A0AAV9PNE7"/>
<dbReference type="Proteomes" id="UP001337655">
    <property type="component" value="Unassembled WGS sequence"/>
</dbReference>
<gene>
    <name evidence="2" type="ORF">LTR77_001391</name>
</gene>
<proteinExistence type="predicted"/>
<evidence type="ECO:0000313" key="2">
    <source>
        <dbReference type="EMBL" id="KAK5174311.1"/>
    </source>
</evidence>
<feature type="compositionally biased region" description="Basic and acidic residues" evidence="1">
    <location>
        <begin position="340"/>
        <end position="350"/>
    </location>
</feature>
<keyword evidence="3" id="KW-1185">Reference proteome</keyword>
<dbReference type="GeneID" id="89922739"/>
<evidence type="ECO:0000256" key="1">
    <source>
        <dbReference type="SAM" id="MobiDB-lite"/>
    </source>
</evidence>
<dbReference type="EMBL" id="JAVRRT010000002">
    <property type="protein sequence ID" value="KAK5174311.1"/>
    <property type="molecule type" value="Genomic_DNA"/>
</dbReference>
<feature type="compositionally biased region" description="Polar residues" evidence="1">
    <location>
        <begin position="245"/>
        <end position="254"/>
    </location>
</feature>
<protein>
    <submittedName>
        <fullName evidence="2">Uncharacterized protein</fullName>
    </submittedName>
</protein>
<reference evidence="2 3" key="1">
    <citation type="submission" date="2023-08" db="EMBL/GenBank/DDBJ databases">
        <title>Black Yeasts Isolated from many extreme environments.</title>
        <authorList>
            <person name="Coleine C."/>
            <person name="Stajich J.E."/>
            <person name="Selbmann L."/>
        </authorList>
    </citation>
    <scope>NUCLEOTIDE SEQUENCE [LARGE SCALE GENOMIC DNA]</scope>
    <source>
        <strain evidence="2 3">CCFEE 5935</strain>
    </source>
</reference>
<evidence type="ECO:0000313" key="3">
    <source>
        <dbReference type="Proteomes" id="UP001337655"/>
    </source>
</evidence>
<dbReference type="RefSeq" id="XP_064662980.1">
    <property type="nucleotide sequence ID" value="XM_064798653.1"/>
</dbReference>
<name>A0AAV9PNE7_9PEZI</name>
<comment type="caution">
    <text evidence="2">The sequence shown here is derived from an EMBL/GenBank/DDBJ whole genome shotgun (WGS) entry which is preliminary data.</text>
</comment>
<feature type="region of interest" description="Disordered" evidence="1">
    <location>
        <begin position="181"/>
        <end position="288"/>
    </location>
</feature>
<dbReference type="Gene3D" id="3.10.450.50">
    <property type="match status" value="1"/>
</dbReference>
<feature type="compositionally biased region" description="Basic and acidic residues" evidence="1">
    <location>
        <begin position="366"/>
        <end position="381"/>
    </location>
</feature>
<feature type="compositionally biased region" description="Low complexity" evidence="1">
    <location>
        <begin position="411"/>
        <end position="420"/>
    </location>
</feature>
<accession>A0AAV9PNE7</accession>
<organism evidence="2 3">
    <name type="scientific">Saxophila tyrrhenica</name>
    <dbReference type="NCBI Taxonomy" id="1690608"/>
    <lineage>
        <taxon>Eukaryota</taxon>
        <taxon>Fungi</taxon>
        <taxon>Dikarya</taxon>
        <taxon>Ascomycota</taxon>
        <taxon>Pezizomycotina</taxon>
        <taxon>Dothideomycetes</taxon>
        <taxon>Dothideomycetidae</taxon>
        <taxon>Mycosphaerellales</taxon>
        <taxon>Extremaceae</taxon>
        <taxon>Saxophila</taxon>
    </lineage>
</organism>
<feature type="region of interest" description="Disordered" evidence="1">
    <location>
        <begin position="300"/>
        <end position="542"/>
    </location>
</feature>
<feature type="compositionally biased region" description="Polar residues" evidence="1">
    <location>
        <begin position="186"/>
        <end position="198"/>
    </location>
</feature>
<feature type="compositionally biased region" description="Low complexity" evidence="1">
    <location>
        <begin position="533"/>
        <end position="542"/>
    </location>
</feature>
<feature type="compositionally biased region" description="Polar residues" evidence="1">
    <location>
        <begin position="432"/>
        <end position="442"/>
    </location>
</feature>